<name>A0A9P4N426_9PLEO</name>
<sequence length="137" mass="15787">MPDSKISKPTEDASVSAKCEAKLLFNHAPGSRHTRWSEFENVVDEEKRIRNLGKDFAVVHRLINVDKDNDAKPYAVSPLFKPYVHRWDEIFASLQHQDTTTKAELQLLRRELQKPLEPHLEALKKVKESGAIDFKLL</sequence>
<evidence type="ECO:0000313" key="1">
    <source>
        <dbReference type="EMBL" id="KAF2257756.1"/>
    </source>
</evidence>
<dbReference type="EMBL" id="ML986847">
    <property type="protein sequence ID" value="KAF2257756.1"/>
    <property type="molecule type" value="Genomic_DNA"/>
</dbReference>
<comment type="caution">
    <text evidence="1">The sequence shown here is derived from an EMBL/GenBank/DDBJ whole genome shotgun (WGS) entry which is preliminary data.</text>
</comment>
<dbReference type="Proteomes" id="UP000800093">
    <property type="component" value="Unassembled WGS sequence"/>
</dbReference>
<gene>
    <name evidence="1" type="ORF">CC78DRAFT_588020</name>
</gene>
<keyword evidence="2" id="KW-1185">Reference proteome</keyword>
<accession>A0A9P4N426</accession>
<dbReference type="AlphaFoldDB" id="A0A9P4N426"/>
<dbReference type="OrthoDB" id="10042665at2759"/>
<protein>
    <submittedName>
        <fullName evidence="1">Uncharacterized protein</fullName>
    </submittedName>
</protein>
<proteinExistence type="predicted"/>
<evidence type="ECO:0000313" key="2">
    <source>
        <dbReference type="Proteomes" id="UP000800093"/>
    </source>
</evidence>
<organism evidence="1 2">
    <name type="scientific">Lojkania enalia</name>
    <dbReference type="NCBI Taxonomy" id="147567"/>
    <lineage>
        <taxon>Eukaryota</taxon>
        <taxon>Fungi</taxon>
        <taxon>Dikarya</taxon>
        <taxon>Ascomycota</taxon>
        <taxon>Pezizomycotina</taxon>
        <taxon>Dothideomycetes</taxon>
        <taxon>Pleosporomycetidae</taxon>
        <taxon>Pleosporales</taxon>
        <taxon>Pleosporales incertae sedis</taxon>
        <taxon>Lojkania</taxon>
    </lineage>
</organism>
<reference evidence="2" key="1">
    <citation type="journal article" date="2020" name="Stud. Mycol.">
        <title>101 Dothideomycetes genomes: A test case for predicting lifestyles and emergence of pathogens.</title>
        <authorList>
            <person name="Haridas S."/>
            <person name="Albert R."/>
            <person name="Binder M."/>
            <person name="Bloem J."/>
            <person name="LaButti K."/>
            <person name="Salamov A."/>
            <person name="Andreopoulos B."/>
            <person name="Baker S."/>
            <person name="Barry K."/>
            <person name="Bills G."/>
            <person name="Bluhm B."/>
            <person name="Cannon C."/>
            <person name="Castanera R."/>
            <person name="Culley D."/>
            <person name="Daum C."/>
            <person name="Ezra D."/>
            <person name="Gonzalez J."/>
            <person name="Henrissat B."/>
            <person name="Kuo A."/>
            <person name="Liang C."/>
            <person name="Lipzen A."/>
            <person name="Lutzoni F."/>
            <person name="Magnuson J."/>
            <person name="Mondo S."/>
            <person name="Nolan M."/>
            <person name="Ohm R."/>
            <person name="Pangilinan J."/>
            <person name="Park H.-J."/>
            <person name="Ramirez L."/>
            <person name="Alfaro M."/>
            <person name="Sun H."/>
            <person name="Tritt A."/>
            <person name="Yoshinaga Y."/>
            <person name="Zwiers L.-H."/>
            <person name="Turgeon B."/>
            <person name="Goodwin S."/>
            <person name="Spatafora J."/>
            <person name="Crous P."/>
            <person name="Grigoriev I."/>
        </authorList>
    </citation>
    <scope>NUCLEOTIDE SEQUENCE [LARGE SCALE GENOMIC DNA]</scope>
    <source>
        <strain evidence="2">CBS 304.66</strain>
    </source>
</reference>